<accession>A0AAI8Z1G7</accession>
<evidence type="ECO:0000313" key="12">
    <source>
        <dbReference type="Proteomes" id="UP001296104"/>
    </source>
</evidence>
<dbReference type="Proteomes" id="UP001296104">
    <property type="component" value="Unassembled WGS sequence"/>
</dbReference>
<dbReference type="InterPro" id="IPR007356">
    <property type="entry name" value="tRNA_m1G_MeTrfase_euk"/>
</dbReference>
<keyword evidence="3" id="KW-0489">Methyltransferase</keyword>
<dbReference type="InterPro" id="IPR028564">
    <property type="entry name" value="MT_TRM10-typ"/>
</dbReference>
<dbReference type="GO" id="GO:0052905">
    <property type="term" value="F:tRNA (guanosine(9)-N1)-methyltransferase activity"/>
    <property type="evidence" value="ECO:0007669"/>
    <property type="project" value="UniProtKB-EC"/>
</dbReference>
<dbReference type="PANTHER" id="PTHR13563:SF13">
    <property type="entry name" value="TRNA METHYLTRANSFERASE 10 HOMOLOG A"/>
    <property type="match status" value="1"/>
</dbReference>
<keyword evidence="4" id="KW-0808">Transferase</keyword>
<evidence type="ECO:0000256" key="9">
    <source>
        <dbReference type="SAM" id="MobiDB-lite"/>
    </source>
</evidence>
<organism evidence="11 12">
    <name type="scientific">Lecanosticta acicola</name>
    <dbReference type="NCBI Taxonomy" id="111012"/>
    <lineage>
        <taxon>Eukaryota</taxon>
        <taxon>Fungi</taxon>
        <taxon>Dikarya</taxon>
        <taxon>Ascomycota</taxon>
        <taxon>Pezizomycotina</taxon>
        <taxon>Dothideomycetes</taxon>
        <taxon>Dothideomycetidae</taxon>
        <taxon>Mycosphaerellales</taxon>
        <taxon>Mycosphaerellaceae</taxon>
        <taxon>Lecanosticta</taxon>
    </lineage>
</organism>
<dbReference type="AlphaFoldDB" id="A0AAI8Z1G7"/>
<reference evidence="11" key="1">
    <citation type="submission" date="2023-11" db="EMBL/GenBank/DDBJ databases">
        <authorList>
            <person name="Alioto T."/>
            <person name="Alioto T."/>
            <person name="Gomez Garrido J."/>
        </authorList>
    </citation>
    <scope>NUCLEOTIDE SEQUENCE</scope>
</reference>
<feature type="compositionally biased region" description="Polar residues" evidence="9">
    <location>
        <begin position="40"/>
        <end position="52"/>
    </location>
</feature>
<feature type="region of interest" description="Disordered" evidence="9">
    <location>
        <begin position="122"/>
        <end position="149"/>
    </location>
</feature>
<dbReference type="PROSITE" id="PS51675">
    <property type="entry name" value="SAM_MT_TRM10"/>
    <property type="match status" value="1"/>
</dbReference>
<proteinExistence type="predicted"/>
<evidence type="ECO:0000256" key="6">
    <source>
        <dbReference type="ARBA" id="ARBA00031792"/>
    </source>
</evidence>
<evidence type="ECO:0000256" key="8">
    <source>
        <dbReference type="ARBA" id="ARBA00048434"/>
    </source>
</evidence>
<evidence type="ECO:0000256" key="3">
    <source>
        <dbReference type="ARBA" id="ARBA00022603"/>
    </source>
</evidence>
<keyword evidence="12" id="KW-1185">Reference proteome</keyword>
<comment type="catalytic activity">
    <reaction evidence="8">
        <text>guanosine(9) in tRNA + S-adenosyl-L-methionine = N(1)-methylguanosine(9) in tRNA + S-adenosyl-L-homocysteine + H(+)</text>
        <dbReference type="Rhea" id="RHEA:43156"/>
        <dbReference type="Rhea" id="RHEA-COMP:10367"/>
        <dbReference type="Rhea" id="RHEA-COMP:10368"/>
        <dbReference type="ChEBI" id="CHEBI:15378"/>
        <dbReference type="ChEBI" id="CHEBI:57856"/>
        <dbReference type="ChEBI" id="CHEBI:59789"/>
        <dbReference type="ChEBI" id="CHEBI:73542"/>
        <dbReference type="ChEBI" id="CHEBI:74269"/>
        <dbReference type="EC" id="2.1.1.221"/>
    </reaction>
</comment>
<evidence type="ECO:0000259" key="10">
    <source>
        <dbReference type="PROSITE" id="PS51675"/>
    </source>
</evidence>
<feature type="domain" description="SAM-dependent MTase TRM10-type" evidence="10">
    <location>
        <begin position="149"/>
        <end position="374"/>
    </location>
</feature>
<evidence type="ECO:0000256" key="5">
    <source>
        <dbReference type="ARBA" id="ARBA00022691"/>
    </source>
</evidence>
<evidence type="ECO:0000256" key="2">
    <source>
        <dbReference type="ARBA" id="ARBA00020451"/>
    </source>
</evidence>
<dbReference type="EMBL" id="CAVMBE010000039">
    <property type="protein sequence ID" value="CAK4030710.1"/>
    <property type="molecule type" value="Genomic_DNA"/>
</dbReference>
<feature type="compositionally biased region" description="Acidic residues" evidence="9">
    <location>
        <begin position="382"/>
        <end position="393"/>
    </location>
</feature>
<feature type="compositionally biased region" description="Acidic residues" evidence="9">
    <location>
        <begin position="55"/>
        <end position="71"/>
    </location>
</feature>
<dbReference type="CDD" id="cd18089">
    <property type="entry name" value="SPOUT_Trm10-like"/>
    <property type="match status" value="1"/>
</dbReference>
<name>A0AAI8Z1G7_9PEZI</name>
<gene>
    <name evidence="11" type="ORF">LECACI_7A005868</name>
</gene>
<evidence type="ECO:0000256" key="7">
    <source>
        <dbReference type="ARBA" id="ARBA00032166"/>
    </source>
</evidence>
<protein>
    <recommendedName>
        <fullName evidence="2">tRNA (guanine(9)-N1)-methyltransferase</fullName>
        <ecNumber evidence="1">2.1.1.221</ecNumber>
    </recommendedName>
    <alternativeName>
        <fullName evidence="7">tRNA methyltransferase 10</fullName>
    </alternativeName>
    <alternativeName>
        <fullName evidence="6">tRNA(m1G9)-methyltransferase</fullName>
    </alternativeName>
</protein>
<dbReference type="InterPro" id="IPR038459">
    <property type="entry name" value="MT_TRM10-typ_sf"/>
</dbReference>
<feature type="compositionally biased region" description="Basic and acidic residues" evidence="9">
    <location>
        <begin position="394"/>
        <end position="422"/>
    </location>
</feature>
<feature type="region of interest" description="Disordered" evidence="9">
    <location>
        <begin position="374"/>
        <end position="422"/>
    </location>
</feature>
<evidence type="ECO:0000256" key="1">
    <source>
        <dbReference type="ARBA" id="ARBA00012797"/>
    </source>
</evidence>
<feature type="compositionally biased region" description="Basic and acidic residues" evidence="9">
    <location>
        <begin position="1"/>
        <end position="34"/>
    </location>
</feature>
<dbReference type="GO" id="GO:0000049">
    <property type="term" value="F:tRNA binding"/>
    <property type="evidence" value="ECO:0007669"/>
    <property type="project" value="TreeGrafter"/>
</dbReference>
<comment type="caution">
    <text evidence="11">The sequence shown here is derived from an EMBL/GenBank/DDBJ whole genome shotgun (WGS) entry which is preliminary data.</text>
</comment>
<sequence length="422" mass="47787">MESEERPSKMRKLDDGSHHGEDASLRRTDQKEIDAETVIVQENGSLNPQNGEDTSHEDDEPDSDGHDENEELPAPVETAPAVGGINDISANPALSKNQLKKLRKKAEWEAKREDRKVIRKEKLQARRERKKAAKQEAEANPEAVTDTKKPTYRQPAVQLPVTIVIDCDFDNLMHDGERMSLGSQITRCYSDNKNALFRAHLTICSFGGKLRERFDGLLNATYKSWRGVRTFDEDFVETAEKAKEWMRSDQGGQLAGSFSKYANLDDDAQTKLKEEGEIVYLTSEADEDLTELKPYSTYIIGGLVDKNREKGICYKRATRRNVKTAKLPIGEYMDMSSRKVLTTNHVNEIMVKWLECGDWGDAFMKVIPKRKGGKLKAAGSMDESEDKFEGDEVDATRDHNHDKDVEPDDKERDEANGRQDNS</sequence>
<evidence type="ECO:0000313" key="11">
    <source>
        <dbReference type="EMBL" id="CAK4030710.1"/>
    </source>
</evidence>
<dbReference type="GO" id="GO:0002939">
    <property type="term" value="P:tRNA N1-guanine methylation"/>
    <property type="evidence" value="ECO:0007669"/>
    <property type="project" value="TreeGrafter"/>
</dbReference>
<dbReference type="PANTHER" id="PTHR13563">
    <property type="entry name" value="TRNA (GUANINE-9-) METHYLTRANSFERASE"/>
    <property type="match status" value="1"/>
</dbReference>
<evidence type="ECO:0000256" key="4">
    <source>
        <dbReference type="ARBA" id="ARBA00022679"/>
    </source>
</evidence>
<keyword evidence="5" id="KW-0949">S-adenosyl-L-methionine</keyword>
<dbReference type="Gene3D" id="3.40.1280.30">
    <property type="match status" value="1"/>
</dbReference>
<feature type="region of interest" description="Disordered" evidence="9">
    <location>
        <begin position="1"/>
        <end position="90"/>
    </location>
</feature>
<dbReference type="EC" id="2.1.1.221" evidence="1"/>
<dbReference type="GO" id="GO:0005634">
    <property type="term" value="C:nucleus"/>
    <property type="evidence" value="ECO:0007669"/>
    <property type="project" value="TreeGrafter"/>
</dbReference>